<dbReference type="Proteomes" id="UP000004671">
    <property type="component" value="Chromosome"/>
</dbReference>
<dbReference type="InterPro" id="IPR036071">
    <property type="entry name" value="AMMECR1_dom_sf"/>
</dbReference>
<dbReference type="Gene3D" id="3.30.1490.150">
    <property type="entry name" value="Hypothetical protein ph0010, domain 2"/>
    <property type="match status" value="1"/>
</dbReference>
<dbReference type="Gene3D" id="3.40.830.10">
    <property type="entry name" value="LigB-like"/>
    <property type="match status" value="1"/>
</dbReference>
<dbReference type="PROSITE" id="PS51112">
    <property type="entry name" value="AMMECR1"/>
    <property type="match status" value="1"/>
</dbReference>
<dbReference type="KEGG" id="caby:Cabys_4178"/>
<dbReference type="HAMAP" id="MF_00055">
    <property type="entry name" value="MEMO1"/>
    <property type="match status" value="1"/>
</dbReference>
<dbReference type="Pfam" id="PF01875">
    <property type="entry name" value="Memo"/>
    <property type="match status" value="1"/>
</dbReference>
<sequence precursor="true">MRSRKVQSVTLILMGVMVLIFANQSVSGEIKTKIRKPAVAGAFYPSSAKALQSMIESFLKKAQSPEIKDAITGIIAPHAGYVYSGGVAAYAYKVLQGRKIKRVVVISPSHVEYFSGAAVYDGTHYETPLGLIPVDAEFARKLAKKSDRLELSEHGHTINFQGRGEHALEVQLPFLQVVLDDFQLVPIVMGEQSYETARALGRALADLIEDDRTIIVASSDLSHFHSYQKAIELDKKVINAIKEWDYYNLSRNLQGRIWEACGGGPIVSLMIASEYLGATEARLLKYANSGDVPMGDKSRVVGYAAFVFVKAKKASANDESFSLDRKAQRKLLEIAKKAVETAVEKGGVYEPSADGIESIMQDRGAFVTLKINGRLRGCIGYTAPLKPLYLVVRDVAIQAATADPRFSPVTPAELPLLEYEISVLSPFRHVRHVNEIKIGRDGLLIKKGANVGLLLPQVPVEWGWDRETFLQETCRKAGLPRDAWQDEDADLFRFSAFVFGEG</sequence>
<evidence type="ECO:0000256" key="1">
    <source>
        <dbReference type="ARBA" id="ARBA00006315"/>
    </source>
</evidence>
<organism evidence="5 6">
    <name type="scientific">Caldithrix abyssi DSM 13497</name>
    <dbReference type="NCBI Taxonomy" id="880073"/>
    <lineage>
        <taxon>Bacteria</taxon>
        <taxon>Pseudomonadati</taxon>
        <taxon>Calditrichota</taxon>
        <taxon>Calditrichia</taxon>
        <taxon>Calditrichales</taxon>
        <taxon>Calditrichaceae</taxon>
        <taxon>Caldithrix</taxon>
    </lineage>
</organism>
<comment type="similarity">
    <text evidence="1 2">Belongs to the MEMO1 family.</text>
</comment>
<dbReference type="Pfam" id="PF01871">
    <property type="entry name" value="AMMECR1"/>
    <property type="match status" value="1"/>
</dbReference>
<evidence type="ECO:0000313" key="4">
    <source>
        <dbReference type="EMBL" id="APF20923.1"/>
    </source>
</evidence>
<evidence type="ECO:0000313" key="5">
    <source>
        <dbReference type="EMBL" id="EHO40622.1"/>
    </source>
</evidence>
<dbReference type="PANTHER" id="PTHR11060">
    <property type="entry name" value="PROTEIN MEMO1"/>
    <property type="match status" value="1"/>
</dbReference>
<dbReference type="InterPro" id="IPR027485">
    <property type="entry name" value="AMMECR1_N"/>
</dbReference>
<dbReference type="HOGENOM" id="CLU_045107_0_0_0"/>
<dbReference type="SUPFAM" id="SSF143447">
    <property type="entry name" value="AMMECR1-like"/>
    <property type="match status" value="1"/>
</dbReference>
<evidence type="ECO:0000256" key="2">
    <source>
        <dbReference type="HAMAP-Rule" id="MF_00055"/>
    </source>
</evidence>
<evidence type="ECO:0000313" key="6">
    <source>
        <dbReference type="Proteomes" id="UP000004671"/>
    </source>
</evidence>
<dbReference type="InParanoid" id="H1XVB6"/>
<dbReference type="Proteomes" id="UP000183868">
    <property type="component" value="Chromosome"/>
</dbReference>
<dbReference type="PaxDb" id="880073-Calab_0988"/>
<evidence type="ECO:0000313" key="7">
    <source>
        <dbReference type="Proteomes" id="UP000183868"/>
    </source>
</evidence>
<keyword evidence="6" id="KW-1185">Reference proteome</keyword>
<protein>
    <recommendedName>
        <fullName evidence="2">MEMO1 family protein Cabys_4178</fullName>
    </recommendedName>
</protein>
<dbReference type="Gene3D" id="3.30.700.20">
    <property type="entry name" value="Hypothetical protein ph0010, domain 1"/>
    <property type="match status" value="1"/>
</dbReference>
<dbReference type="PANTHER" id="PTHR11060:SF0">
    <property type="entry name" value="PROTEIN MEMO1"/>
    <property type="match status" value="1"/>
</dbReference>
<dbReference type="EMBL" id="CP018099">
    <property type="protein sequence ID" value="APF20923.1"/>
    <property type="molecule type" value="Genomic_DNA"/>
</dbReference>
<reference evidence="4 7" key="2">
    <citation type="submission" date="2016-11" db="EMBL/GenBank/DDBJ databases">
        <title>Genomic analysis of Caldithrix abyssi and proposal of a novel bacterial phylum Caldithrichaeota.</title>
        <authorList>
            <person name="Kublanov I."/>
            <person name="Sigalova O."/>
            <person name="Gavrilov S."/>
            <person name="Lebedinsky A."/>
            <person name="Ivanova N."/>
            <person name="Daum C."/>
            <person name="Reddy T."/>
            <person name="Klenk H.P."/>
            <person name="Goker M."/>
            <person name="Reva O."/>
            <person name="Miroshnichenko M."/>
            <person name="Kyprides N."/>
            <person name="Woyke T."/>
            <person name="Gelfand M."/>
        </authorList>
    </citation>
    <scope>NUCLEOTIDE SEQUENCE [LARGE SCALE GENOMIC DNA]</scope>
    <source>
        <strain evidence="4 7">LF13</strain>
    </source>
</reference>
<dbReference type="STRING" id="880073.Cabys_4178"/>
<dbReference type="NCBIfam" id="TIGR00296">
    <property type="entry name" value="TIGR00296 family protein"/>
    <property type="match status" value="1"/>
</dbReference>
<dbReference type="eggNOG" id="COG2078">
    <property type="taxonomic scope" value="Bacteria"/>
</dbReference>
<gene>
    <name evidence="4" type="ORF">Cabys_4178</name>
    <name evidence="5" type="ORF">Calab_0988</name>
</gene>
<dbReference type="NCBIfam" id="TIGR04335">
    <property type="entry name" value="AmmeMemoSam_A"/>
    <property type="match status" value="1"/>
</dbReference>
<dbReference type="eggNOG" id="COG1355">
    <property type="taxonomic scope" value="Bacteria"/>
</dbReference>
<dbReference type="InterPro" id="IPR002733">
    <property type="entry name" value="AMMECR1_domain"/>
</dbReference>
<dbReference type="SUPFAM" id="SSF53213">
    <property type="entry name" value="LigB-like"/>
    <property type="match status" value="1"/>
</dbReference>
<dbReference type="InterPro" id="IPR027623">
    <property type="entry name" value="AmmeMemoSam_A"/>
</dbReference>
<proteinExistence type="inferred from homology"/>
<dbReference type="AlphaFoldDB" id="H1XVB6"/>
<name>H1XVB6_CALAY</name>
<reference evidence="5 6" key="1">
    <citation type="submission" date="2011-09" db="EMBL/GenBank/DDBJ databases">
        <title>The permanent draft genome of Caldithrix abyssi DSM 13497.</title>
        <authorList>
            <consortium name="US DOE Joint Genome Institute (JGI-PGF)"/>
            <person name="Lucas S."/>
            <person name="Han J."/>
            <person name="Lapidus A."/>
            <person name="Bruce D."/>
            <person name="Goodwin L."/>
            <person name="Pitluck S."/>
            <person name="Peters L."/>
            <person name="Kyrpides N."/>
            <person name="Mavromatis K."/>
            <person name="Ivanova N."/>
            <person name="Mikhailova N."/>
            <person name="Chertkov O."/>
            <person name="Detter J.C."/>
            <person name="Tapia R."/>
            <person name="Han C."/>
            <person name="Land M."/>
            <person name="Hauser L."/>
            <person name="Markowitz V."/>
            <person name="Cheng J.-F."/>
            <person name="Hugenholtz P."/>
            <person name="Woyke T."/>
            <person name="Wu D."/>
            <person name="Spring S."/>
            <person name="Brambilla E."/>
            <person name="Klenk H.-P."/>
            <person name="Eisen J.A."/>
        </authorList>
    </citation>
    <scope>NUCLEOTIDE SEQUENCE [LARGE SCALE GENOMIC DNA]</scope>
    <source>
        <strain evidence="5 6">DSM 13497</strain>
    </source>
</reference>
<evidence type="ECO:0000259" key="3">
    <source>
        <dbReference type="PROSITE" id="PS51112"/>
    </source>
</evidence>
<dbReference type="InterPro" id="IPR002737">
    <property type="entry name" value="MEMO1_fam"/>
</dbReference>
<feature type="domain" description="AMMECR1" evidence="3">
    <location>
        <begin position="326"/>
        <end position="502"/>
    </location>
</feature>
<accession>H1XVB6</accession>
<dbReference type="InterPro" id="IPR023472">
    <property type="entry name" value="Uncharacterised_MJ0810"/>
</dbReference>
<dbReference type="EMBL" id="CM001402">
    <property type="protein sequence ID" value="EHO40622.1"/>
    <property type="molecule type" value="Genomic_DNA"/>
</dbReference>
<dbReference type="CDD" id="cd07361">
    <property type="entry name" value="MEMO_like"/>
    <property type="match status" value="1"/>
</dbReference>
<dbReference type="InterPro" id="IPR023473">
    <property type="entry name" value="AMMECR1"/>
</dbReference>
<dbReference type="HAMAP" id="MF_00645">
    <property type="entry name" value="AMMECR1"/>
    <property type="match status" value="1"/>
</dbReference>
<dbReference type="NCBIfam" id="TIGR04336">
    <property type="entry name" value="AmmeMemoSam_B"/>
    <property type="match status" value="1"/>
</dbReference>